<organism evidence="2 3">
    <name type="scientific">Ecytonucleospora hepatopenaei</name>
    <dbReference type="NCBI Taxonomy" id="646526"/>
    <lineage>
        <taxon>Eukaryota</taxon>
        <taxon>Fungi</taxon>
        <taxon>Fungi incertae sedis</taxon>
        <taxon>Microsporidia</taxon>
        <taxon>Enterocytozoonidae</taxon>
        <taxon>Ecytonucleospora</taxon>
    </lineage>
</organism>
<keyword evidence="3" id="KW-1185">Reference proteome</keyword>
<dbReference type="AlphaFoldDB" id="A0A1W0E8U2"/>
<feature type="transmembrane region" description="Helical" evidence="1">
    <location>
        <begin position="82"/>
        <end position="108"/>
    </location>
</feature>
<feature type="transmembrane region" description="Helical" evidence="1">
    <location>
        <begin position="170"/>
        <end position="192"/>
    </location>
</feature>
<proteinExistence type="predicted"/>
<dbReference type="EMBL" id="MNPJ01000005">
    <property type="protein sequence ID" value="OQS55646.1"/>
    <property type="molecule type" value="Genomic_DNA"/>
</dbReference>
<evidence type="ECO:0000313" key="2">
    <source>
        <dbReference type="EMBL" id="OQS55646.1"/>
    </source>
</evidence>
<feature type="transmembrane region" description="Helical" evidence="1">
    <location>
        <begin position="50"/>
        <end position="70"/>
    </location>
</feature>
<dbReference type="Proteomes" id="UP000192758">
    <property type="component" value="Unassembled WGS sequence"/>
</dbReference>
<feature type="transmembrane region" description="Helical" evidence="1">
    <location>
        <begin position="12"/>
        <end position="38"/>
    </location>
</feature>
<keyword evidence="1" id="KW-0472">Membrane</keyword>
<gene>
    <name evidence="2" type="ORF">EHP00_2041</name>
</gene>
<comment type="caution">
    <text evidence="2">The sequence shown here is derived from an EMBL/GenBank/DDBJ whole genome shotgun (WGS) entry which is preliminary data.</text>
</comment>
<evidence type="ECO:0000256" key="1">
    <source>
        <dbReference type="SAM" id="Phobius"/>
    </source>
</evidence>
<sequence length="228" mass="26674">MEVSKTFRYISIFVIFFNVMFVITTVIFVILCFSKLQFWRLESIVFKNDLFKLTFCMKIQVFIDLFCTLLNNYALNIASKTLLRFTSLLLICGMAITILFMCLIIYSYKRSYPNIIENGYILDMEIRAFIDDRYVSMKDKVTGGLEKTKSKYLENDKLCIAEFDQVSDYILLFLYISLGVLIVTYLFTKLFVYIKISKNKKAVPEMQNIRRAAMSTGSLQKLKVVTKK</sequence>
<keyword evidence="1" id="KW-1133">Transmembrane helix</keyword>
<name>A0A1W0E8U2_9MICR</name>
<keyword evidence="1" id="KW-0812">Transmembrane</keyword>
<accession>A0A1W0E8U2</accession>
<evidence type="ECO:0000313" key="3">
    <source>
        <dbReference type="Proteomes" id="UP000192758"/>
    </source>
</evidence>
<protein>
    <submittedName>
        <fullName evidence="2">Uncharacterized protein</fullName>
    </submittedName>
</protein>
<dbReference type="VEuPathDB" id="MicrosporidiaDB:EHP00_2041"/>
<reference evidence="2 3" key="1">
    <citation type="journal article" date="2017" name="Environ. Microbiol.">
        <title>Decay of the glycolytic pathway and adaptation to intranuclear parasitism within Enterocytozoonidae microsporidia.</title>
        <authorList>
            <person name="Wiredu Boakye D."/>
            <person name="Jaroenlak P."/>
            <person name="Prachumwat A."/>
            <person name="Williams T.A."/>
            <person name="Bateman K.S."/>
            <person name="Itsathitphaisarn O."/>
            <person name="Sritunyalucksana K."/>
            <person name="Paszkiewicz K.H."/>
            <person name="Moore K.A."/>
            <person name="Stentiford G.D."/>
            <person name="Williams B.A."/>
        </authorList>
    </citation>
    <scope>NUCLEOTIDE SEQUENCE [LARGE SCALE GENOMIC DNA]</scope>
    <source>
        <strain evidence="2 3">TH1</strain>
    </source>
</reference>
<dbReference type="OrthoDB" id="2200178at2759"/>